<dbReference type="GO" id="GO:0004550">
    <property type="term" value="F:nucleoside diphosphate kinase activity"/>
    <property type="evidence" value="ECO:0007669"/>
    <property type="project" value="InterPro"/>
</dbReference>
<dbReference type="InterPro" id="IPR011410">
    <property type="entry name" value="NDPK7"/>
</dbReference>
<feature type="domain" description="DM10" evidence="10">
    <location>
        <begin position="7"/>
        <end position="96"/>
    </location>
</feature>
<comment type="similarity">
    <text evidence="8 9">Belongs to the NDK family.</text>
</comment>
<feature type="binding site" evidence="8">
    <location>
        <position position="104"/>
    </location>
    <ligand>
        <name>ATP</name>
        <dbReference type="ChEBI" id="CHEBI:30616"/>
    </ligand>
</feature>
<feature type="active site" description="Pros-phosphohistidine intermediate" evidence="8">
    <location>
        <position position="363"/>
    </location>
</feature>
<evidence type="ECO:0000259" key="10">
    <source>
        <dbReference type="PROSITE" id="PS51336"/>
    </source>
</evidence>
<dbReference type="GO" id="GO:0005524">
    <property type="term" value="F:ATP binding"/>
    <property type="evidence" value="ECO:0007669"/>
    <property type="project" value="UniProtKB-KW"/>
</dbReference>
<dbReference type="PANTHER" id="PTHR43109">
    <property type="entry name" value="NUCLEOSIDE DIPHOSPHATE KINASE 7"/>
    <property type="match status" value="1"/>
</dbReference>
<dbReference type="SMART" id="SM00676">
    <property type="entry name" value="DM10"/>
    <property type="match status" value="1"/>
</dbReference>
<dbReference type="FunFam" id="3.30.70.141:FF:000004">
    <property type="entry name" value="Nucleoside diphosphate kinase 7"/>
    <property type="match status" value="1"/>
</dbReference>
<evidence type="ECO:0000256" key="6">
    <source>
        <dbReference type="PIRSR" id="PIRSR036503-50"/>
    </source>
</evidence>
<evidence type="ECO:0000256" key="2">
    <source>
        <dbReference type="ARBA" id="ARBA00022490"/>
    </source>
</evidence>
<dbReference type="InterPro" id="IPR036850">
    <property type="entry name" value="NDK-like_dom_sf"/>
</dbReference>
<keyword evidence="7" id="KW-0547">Nucleotide-binding</keyword>
<dbReference type="Gene3D" id="2.30.29.170">
    <property type="match status" value="1"/>
</dbReference>
<feature type="binding site" evidence="8">
    <location>
        <position position="150"/>
    </location>
    <ligand>
        <name>ATP</name>
        <dbReference type="ChEBI" id="CHEBI:30616"/>
    </ligand>
</feature>
<keyword evidence="2" id="KW-0963">Cytoplasm</keyword>
<comment type="caution">
    <text evidence="8">Lacks conserved residue(s) required for the propagation of feature annotation.</text>
</comment>
<dbReference type="PIRSF" id="PIRSF036503">
    <property type="entry name" value="NDK7"/>
    <property type="match status" value="1"/>
</dbReference>
<dbReference type="GO" id="GO:0006241">
    <property type="term" value="P:CTP biosynthetic process"/>
    <property type="evidence" value="ECO:0007669"/>
    <property type="project" value="InterPro"/>
</dbReference>
<dbReference type="GO" id="GO:0006183">
    <property type="term" value="P:GTP biosynthetic process"/>
    <property type="evidence" value="ECO:0007669"/>
    <property type="project" value="InterPro"/>
</dbReference>
<dbReference type="PROSITE" id="PS51374">
    <property type="entry name" value="NDPK_LIKE"/>
    <property type="match status" value="2"/>
</dbReference>
<dbReference type="Gene3D" id="3.30.70.141">
    <property type="entry name" value="Nucleoside diphosphate kinase-like domain"/>
    <property type="match status" value="2"/>
</dbReference>
<evidence type="ECO:0000256" key="9">
    <source>
        <dbReference type="RuleBase" id="RU004011"/>
    </source>
</evidence>
<dbReference type="CDD" id="cd04412">
    <property type="entry name" value="NDPk7B"/>
    <property type="match status" value="1"/>
</dbReference>
<evidence type="ECO:0000256" key="1">
    <source>
        <dbReference type="ARBA" id="ARBA00004430"/>
    </source>
</evidence>
<keyword evidence="5" id="KW-0966">Cell projection</keyword>
<evidence type="ECO:0000256" key="8">
    <source>
        <dbReference type="PROSITE-ProRule" id="PRU00706"/>
    </source>
</evidence>
<evidence type="ECO:0000313" key="11">
    <source>
        <dbReference type="EMBL" id="KAK7090222.1"/>
    </source>
</evidence>
<dbReference type="PROSITE" id="PS51336">
    <property type="entry name" value="DM10"/>
    <property type="match status" value="1"/>
</dbReference>
<dbReference type="PRINTS" id="PR01243">
    <property type="entry name" value="NUCDPKINASE"/>
</dbReference>
<dbReference type="GO" id="GO:0005813">
    <property type="term" value="C:centrosome"/>
    <property type="evidence" value="ECO:0007669"/>
    <property type="project" value="TreeGrafter"/>
</dbReference>
<evidence type="ECO:0000256" key="5">
    <source>
        <dbReference type="ARBA" id="ARBA00023273"/>
    </source>
</evidence>
<dbReference type="FunFam" id="3.30.70.141:FF:000010">
    <property type="entry name" value="Nucleoside diphosphate kinase 7"/>
    <property type="match status" value="1"/>
</dbReference>
<dbReference type="SMART" id="SM00562">
    <property type="entry name" value="NDK"/>
    <property type="match status" value="2"/>
</dbReference>
<feature type="binding site" evidence="8">
    <location>
        <position position="208"/>
    </location>
    <ligand>
        <name>ATP</name>
        <dbReference type="ChEBI" id="CHEBI:30616"/>
    </ligand>
</feature>
<feature type="binding site" evidence="8">
    <location>
        <position position="178"/>
    </location>
    <ligand>
        <name>ATP</name>
        <dbReference type="ChEBI" id="CHEBI:30616"/>
    </ligand>
</feature>
<name>A0AAN9ANM6_9CAEN</name>
<dbReference type="GO" id="GO:0016787">
    <property type="term" value="F:hydrolase activity"/>
    <property type="evidence" value="ECO:0007669"/>
    <property type="project" value="UniProtKB-KW"/>
</dbReference>
<keyword evidence="12" id="KW-1185">Reference proteome</keyword>
<dbReference type="PANTHER" id="PTHR43109:SF2">
    <property type="entry name" value="NUCLEOSIDE DIPHOSPHATE KINASE 7"/>
    <property type="match status" value="1"/>
</dbReference>
<dbReference type="SUPFAM" id="SSF54919">
    <property type="entry name" value="Nucleoside diphosphate kinase, NDK"/>
    <property type="match status" value="2"/>
</dbReference>
<sequence>MSLTLADDERYCFTVEWYEEMAARVRQFQFFYFVKAQSIEMYDIKNRKMFLRTSVKENNISPADLYLGNSINVCGRLLNIVDYGDDYTRRKLSAKKERTLGMIKPDAVDKLGQILDKICQKGFLISRLRMCRMNRNQALSFYQEHQSKPFLNALLDYVTSGPVVTFEIVGENAVGAWREAIGPTDPSAARKTAPTSIRAQYGQDVTFNAVHGSSDPGAAAREIEFFFPSSGPVPPNTARVGNCTCCIIKPSAVKAGMAGKIISAITEAGFQVGATQMFTLEKANAEEFLEVYKGVVHEYSAMVVELTSGPCLVLEICAPEGSPPVAPAFRELAGPTDPEIARHLRPRTLRALFGSDKIKNAIHCTDLPDDGQLEVEYFFRILDR</sequence>
<feature type="binding site" evidence="8">
    <location>
        <position position="184"/>
    </location>
    <ligand>
        <name>ATP</name>
        <dbReference type="ChEBI" id="CHEBI:30616"/>
    </ligand>
</feature>
<keyword evidence="3" id="KW-0378">Hydrolase</keyword>
<dbReference type="Pfam" id="PF00334">
    <property type="entry name" value="NDK"/>
    <property type="match status" value="2"/>
</dbReference>
<keyword evidence="4" id="KW-0206">Cytoskeleton</keyword>
<evidence type="ECO:0000256" key="4">
    <source>
        <dbReference type="ARBA" id="ARBA00023212"/>
    </source>
</evidence>
<evidence type="ECO:0000256" key="3">
    <source>
        <dbReference type="ARBA" id="ARBA00022801"/>
    </source>
</evidence>
<dbReference type="InterPro" id="IPR037993">
    <property type="entry name" value="NDPk7B"/>
</dbReference>
<dbReference type="EMBL" id="JBAMIC010000024">
    <property type="protein sequence ID" value="KAK7090222.1"/>
    <property type="molecule type" value="Genomic_DNA"/>
</dbReference>
<comment type="subcellular location">
    <subcellularLocation>
        <location evidence="1">Cytoplasm</location>
        <location evidence="1">Cytoskeleton</location>
        <location evidence="1">Cilium axoneme</location>
    </subcellularLocation>
</comment>
<dbReference type="AlphaFoldDB" id="A0AAN9ANM6"/>
<dbReference type="InterPro" id="IPR006602">
    <property type="entry name" value="DM10_dom"/>
</dbReference>
<protein>
    <recommendedName>
        <fullName evidence="10">DM10 domain-containing protein</fullName>
    </recommendedName>
</protein>
<proteinExistence type="inferred from homology"/>
<feature type="binding site" evidence="8">
    <location>
        <position position="198"/>
    </location>
    <ligand>
        <name>ATP</name>
        <dbReference type="ChEBI" id="CHEBI:30616"/>
    </ligand>
</feature>
<comment type="caution">
    <text evidence="11">The sequence shown here is derived from an EMBL/GenBank/DDBJ whole genome shotgun (WGS) entry which is preliminary data.</text>
</comment>
<reference evidence="11 12" key="1">
    <citation type="submission" date="2024-02" db="EMBL/GenBank/DDBJ databases">
        <title>Chromosome-scale genome assembly of the rough periwinkle Littorina saxatilis.</title>
        <authorList>
            <person name="De Jode A."/>
            <person name="Faria R."/>
            <person name="Formenti G."/>
            <person name="Sims Y."/>
            <person name="Smith T.P."/>
            <person name="Tracey A."/>
            <person name="Wood J.M.D."/>
            <person name="Zagrodzka Z.B."/>
            <person name="Johannesson K."/>
            <person name="Butlin R.K."/>
            <person name="Leder E.H."/>
        </authorList>
    </citation>
    <scope>NUCLEOTIDE SEQUENCE [LARGE SCALE GENOMIC DNA]</scope>
    <source>
        <strain evidence="11">Snail1</strain>
        <tissue evidence="11">Muscle</tissue>
    </source>
</reference>
<evidence type="ECO:0000313" key="12">
    <source>
        <dbReference type="Proteomes" id="UP001374579"/>
    </source>
</evidence>
<dbReference type="InterPro" id="IPR001564">
    <property type="entry name" value="Nucleoside_diP_kinase"/>
</dbReference>
<organism evidence="11 12">
    <name type="scientific">Littorina saxatilis</name>
    <dbReference type="NCBI Taxonomy" id="31220"/>
    <lineage>
        <taxon>Eukaryota</taxon>
        <taxon>Metazoa</taxon>
        <taxon>Spiralia</taxon>
        <taxon>Lophotrochozoa</taxon>
        <taxon>Mollusca</taxon>
        <taxon>Gastropoda</taxon>
        <taxon>Caenogastropoda</taxon>
        <taxon>Littorinimorpha</taxon>
        <taxon>Littorinoidea</taxon>
        <taxon>Littorinidae</taxon>
        <taxon>Littorina</taxon>
    </lineage>
</organism>
<keyword evidence="7" id="KW-0067">ATP-binding</keyword>
<dbReference type="InterPro" id="IPR034907">
    <property type="entry name" value="NDK-like_dom"/>
</dbReference>
<dbReference type="GO" id="GO:0006228">
    <property type="term" value="P:UTP biosynthetic process"/>
    <property type="evidence" value="ECO:0007669"/>
    <property type="project" value="InterPro"/>
</dbReference>
<evidence type="ECO:0000256" key="7">
    <source>
        <dbReference type="PIRSR" id="PIRSR036503-51"/>
    </source>
</evidence>
<gene>
    <name evidence="11" type="ORF">V1264_010049</name>
</gene>
<dbReference type="GO" id="GO:0005879">
    <property type="term" value="C:axonemal microtubule"/>
    <property type="evidence" value="ECO:0007669"/>
    <property type="project" value="TreeGrafter"/>
</dbReference>
<feature type="active site" description="Pros-phosphohistidine intermediate" evidence="6 8">
    <location>
        <position position="211"/>
    </location>
</feature>
<dbReference type="Proteomes" id="UP001374579">
    <property type="component" value="Unassembled WGS sequence"/>
</dbReference>
<accession>A0AAN9ANM6</accession>